<evidence type="ECO:0000256" key="3">
    <source>
        <dbReference type="ARBA" id="ARBA00022801"/>
    </source>
</evidence>
<dbReference type="Gene3D" id="3.40.50.40">
    <property type="match status" value="1"/>
</dbReference>
<feature type="domain" description="L-asparaginase N-terminal" evidence="9">
    <location>
        <begin position="23"/>
        <end position="210"/>
    </location>
</feature>
<dbReference type="Gene3D" id="3.40.50.1170">
    <property type="entry name" value="L-asparaginase, N-terminal domain"/>
    <property type="match status" value="1"/>
</dbReference>
<feature type="active site" evidence="7">
    <location>
        <position position="31"/>
    </location>
</feature>
<dbReference type="InterPro" id="IPR037152">
    <property type="entry name" value="L-asparaginase_N_sf"/>
</dbReference>
<dbReference type="InterPro" id="IPR020827">
    <property type="entry name" value="Asparaginase/glutaminase_AS1"/>
</dbReference>
<comment type="similarity">
    <text evidence="1">Belongs to the asparaginase 1 family.</text>
</comment>
<dbReference type="InterPro" id="IPR004550">
    <property type="entry name" value="AsnASE_II"/>
</dbReference>
<dbReference type="Pfam" id="PF17763">
    <property type="entry name" value="Asparaginase_C"/>
    <property type="match status" value="1"/>
</dbReference>
<comment type="catalytic activity">
    <reaction evidence="4">
        <text>L-asparagine + H2O = L-aspartate + NH4(+)</text>
        <dbReference type="Rhea" id="RHEA:21016"/>
        <dbReference type="ChEBI" id="CHEBI:15377"/>
        <dbReference type="ChEBI" id="CHEBI:28938"/>
        <dbReference type="ChEBI" id="CHEBI:29991"/>
        <dbReference type="ChEBI" id="CHEBI:58048"/>
        <dbReference type="EC" id="3.5.1.1"/>
    </reaction>
</comment>
<dbReference type="SFLD" id="SFLDS00057">
    <property type="entry name" value="Glutaminase/Asparaginase"/>
    <property type="match status" value="1"/>
</dbReference>
<feature type="active site" description="O-isoaspartyl threonine intermediate" evidence="5">
    <location>
        <position position="31"/>
    </location>
</feature>
<dbReference type="PRINTS" id="PR00139">
    <property type="entry name" value="ASNGLNASE"/>
</dbReference>
<dbReference type="PIRSF" id="PIRSF500176">
    <property type="entry name" value="L_ASNase"/>
    <property type="match status" value="1"/>
</dbReference>
<evidence type="ECO:0000313" key="12">
    <source>
        <dbReference type="Proteomes" id="UP000306192"/>
    </source>
</evidence>
<evidence type="ECO:0000256" key="7">
    <source>
        <dbReference type="PROSITE-ProRule" id="PRU10099"/>
    </source>
</evidence>
<feature type="domain" description="Asparaginase/glutaminase C-terminal" evidence="10">
    <location>
        <begin position="227"/>
        <end position="336"/>
    </location>
</feature>
<dbReference type="InterPro" id="IPR027475">
    <property type="entry name" value="Asparaginase/glutaminase_AS2"/>
</dbReference>
<dbReference type="InterPro" id="IPR036152">
    <property type="entry name" value="Asp/glu_Ase-like_sf"/>
</dbReference>
<evidence type="ECO:0000256" key="8">
    <source>
        <dbReference type="PROSITE-ProRule" id="PRU10100"/>
    </source>
</evidence>
<dbReference type="PROSITE" id="PS00917">
    <property type="entry name" value="ASN_GLN_ASE_2"/>
    <property type="match status" value="1"/>
</dbReference>
<keyword evidence="3" id="KW-0378">Hydrolase</keyword>
<dbReference type="CDD" id="cd08964">
    <property type="entry name" value="L-asparaginase_II"/>
    <property type="match status" value="1"/>
</dbReference>
<evidence type="ECO:0000259" key="10">
    <source>
        <dbReference type="Pfam" id="PF17763"/>
    </source>
</evidence>
<dbReference type="PANTHER" id="PTHR11707">
    <property type="entry name" value="L-ASPARAGINASE"/>
    <property type="match status" value="1"/>
</dbReference>
<evidence type="ECO:0000259" key="9">
    <source>
        <dbReference type="Pfam" id="PF00710"/>
    </source>
</evidence>
<dbReference type="SMART" id="SM00870">
    <property type="entry name" value="Asparaginase"/>
    <property type="match status" value="1"/>
</dbReference>
<dbReference type="InterPro" id="IPR027474">
    <property type="entry name" value="L-asparaginase_N"/>
</dbReference>
<feature type="binding site" evidence="6">
    <location>
        <begin position="106"/>
        <end position="107"/>
    </location>
    <ligand>
        <name>substrate</name>
    </ligand>
</feature>
<dbReference type="Pfam" id="PF00710">
    <property type="entry name" value="Asparaginase"/>
    <property type="match status" value="1"/>
</dbReference>
<dbReference type="PANTHER" id="PTHR11707:SF28">
    <property type="entry name" value="60 KDA LYSOPHOSPHOLIPASE"/>
    <property type="match status" value="1"/>
</dbReference>
<dbReference type="GO" id="GO:0006528">
    <property type="term" value="P:asparagine metabolic process"/>
    <property type="evidence" value="ECO:0007669"/>
    <property type="project" value="InterPro"/>
</dbReference>
<dbReference type="EMBL" id="QYRT01000060">
    <property type="protein sequence ID" value="TIH29578.1"/>
    <property type="molecule type" value="Genomic_DNA"/>
</dbReference>
<dbReference type="InterPro" id="IPR027473">
    <property type="entry name" value="L-asparaginase_C"/>
</dbReference>
<sequence length="351" mass="36522">MSVIAKRLAKRSKKQRGFRVKTVVVLATGGTIASVQNAEGDAIAAVSGADLLGAAVLPVDIQVRVEQLFQLNSFNLTPSDMARTLLRVQQVLSDPEVCACVITHGTDTMEETGFFLSLFHDSIKPVILTGSQRSSGDSASDGIGNLQNALIVAVDERTRGLGVLIVFDGEIWSVPETRKSSTLSSAAFDSPHGALGGVLGRQIAIHWRPIRHSLLSAEKLRADSIPRVDIVSCYPGADTTALDAVVKAGASGLVIEGMGAGNPGRDMVRALAPLLAAGMPIVLTSRVATGRAAAIYGDGGGAELVRSGAVLGGLYRAPQLRILVIAALGSCDSPESTHTAVTRFLAHTNTA</sequence>
<evidence type="ECO:0000313" key="11">
    <source>
        <dbReference type="EMBL" id="TIH29578.1"/>
    </source>
</evidence>
<dbReference type="PROSITE" id="PS00144">
    <property type="entry name" value="ASN_GLN_ASE_1"/>
    <property type="match status" value="1"/>
</dbReference>
<name>A0A4T2BKQ0_9MICO</name>
<dbReference type="SUPFAM" id="SSF53774">
    <property type="entry name" value="Glutaminase/Asparaginase"/>
    <property type="match status" value="1"/>
</dbReference>
<dbReference type="InterPro" id="IPR040919">
    <property type="entry name" value="Asparaginase_C"/>
</dbReference>
<keyword evidence="12" id="KW-1185">Reference proteome</keyword>
<evidence type="ECO:0000256" key="2">
    <source>
        <dbReference type="ARBA" id="ARBA00012920"/>
    </source>
</evidence>
<proteinExistence type="inferred from homology"/>
<evidence type="ECO:0000256" key="5">
    <source>
        <dbReference type="PIRSR" id="PIRSR001220-1"/>
    </source>
</evidence>
<gene>
    <name evidence="11" type="ORF">D4765_17880</name>
</gene>
<dbReference type="PROSITE" id="PS51732">
    <property type="entry name" value="ASN_GLN_ASE_3"/>
    <property type="match status" value="1"/>
</dbReference>
<dbReference type="EC" id="3.5.1.1" evidence="2"/>
<feature type="active site" evidence="8">
    <location>
        <position position="106"/>
    </location>
</feature>
<organism evidence="11 12">
    <name type="scientific">Subtercola vilae</name>
    <dbReference type="NCBI Taxonomy" id="2056433"/>
    <lineage>
        <taxon>Bacteria</taxon>
        <taxon>Bacillati</taxon>
        <taxon>Actinomycetota</taxon>
        <taxon>Actinomycetes</taxon>
        <taxon>Micrococcales</taxon>
        <taxon>Microbacteriaceae</taxon>
        <taxon>Subtercola</taxon>
    </lineage>
</organism>
<feature type="binding site" evidence="6">
    <location>
        <position position="73"/>
    </location>
    <ligand>
        <name>substrate</name>
    </ligand>
</feature>
<comment type="caution">
    <text evidence="11">The sequence shown here is derived from an EMBL/GenBank/DDBJ whole genome shotgun (WGS) entry which is preliminary data.</text>
</comment>
<dbReference type="GO" id="GO:0004067">
    <property type="term" value="F:asparaginase activity"/>
    <property type="evidence" value="ECO:0007669"/>
    <property type="project" value="UniProtKB-UniRule"/>
</dbReference>
<dbReference type="Proteomes" id="UP000306192">
    <property type="component" value="Unassembled WGS sequence"/>
</dbReference>
<accession>A0A4T2BKQ0</accession>
<reference evidence="11 12" key="1">
    <citation type="journal article" date="2019" name="Microorganisms">
        <title>Systematic Affiliation and Genome Analysis of Subtercola vilae DB165(T) with Particular Emphasis on Cold Adaptation of an Isolate from a High-Altitude Cold Volcano Lake.</title>
        <authorList>
            <person name="Villalobos A.S."/>
            <person name="Wiese J."/>
            <person name="Imhoff J.F."/>
            <person name="Dorador C."/>
            <person name="Keller A."/>
            <person name="Hentschel U."/>
        </authorList>
    </citation>
    <scope>NUCLEOTIDE SEQUENCE [LARGE SCALE GENOMIC DNA]</scope>
    <source>
        <strain evidence="11 12">DB165</strain>
    </source>
</reference>
<dbReference type="AlphaFoldDB" id="A0A4T2BKQ0"/>
<evidence type="ECO:0000256" key="4">
    <source>
        <dbReference type="ARBA" id="ARBA00049366"/>
    </source>
</evidence>
<dbReference type="InterPro" id="IPR006034">
    <property type="entry name" value="Asparaginase/glutaminase-like"/>
</dbReference>
<evidence type="ECO:0000256" key="6">
    <source>
        <dbReference type="PIRSR" id="PIRSR001220-2"/>
    </source>
</evidence>
<dbReference type="PIRSF" id="PIRSF001220">
    <property type="entry name" value="L-ASNase_gatD"/>
    <property type="match status" value="1"/>
</dbReference>
<evidence type="ECO:0000256" key="1">
    <source>
        <dbReference type="ARBA" id="ARBA00010518"/>
    </source>
</evidence>
<protein>
    <recommendedName>
        <fullName evidence="2">asparaginase</fullName>
        <ecNumber evidence="2">3.5.1.1</ecNumber>
    </recommendedName>
</protein>